<proteinExistence type="predicted"/>
<accession>A0A2P2QUD5</accession>
<name>A0A2P2QUD5_RHIMU</name>
<feature type="region of interest" description="Disordered" evidence="1">
    <location>
        <begin position="1"/>
        <end position="36"/>
    </location>
</feature>
<dbReference type="EMBL" id="GGEC01089990">
    <property type="protein sequence ID" value="MBX70474.1"/>
    <property type="molecule type" value="Transcribed_RNA"/>
</dbReference>
<protein>
    <submittedName>
        <fullName evidence="2">Uncharacterized protein</fullName>
    </submittedName>
</protein>
<organism evidence="2">
    <name type="scientific">Rhizophora mucronata</name>
    <name type="common">Asiatic mangrove</name>
    <dbReference type="NCBI Taxonomy" id="61149"/>
    <lineage>
        <taxon>Eukaryota</taxon>
        <taxon>Viridiplantae</taxon>
        <taxon>Streptophyta</taxon>
        <taxon>Embryophyta</taxon>
        <taxon>Tracheophyta</taxon>
        <taxon>Spermatophyta</taxon>
        <taxon>Magnoliopsida</taxon>
        <taxon>eudicotyledons</taxon>
        <taxon>Gunneridae</taxon>
        <taxon>Pentapetalae</taxon>
        <taxon>rosids</taxon>
        <taxon>fabids</taxon>
        <taxon>Malpighiales</taxon>
        <taxon>Rhizophoraceae</taxon>
        <taxon>Rhizophora</taxon>
    </lineage>
</organism>
<reference evidence="2" key="1">
    <citation type="submission" date="2018-02" db="EMBL/GenBank/DDBJ databases">
        <title>Rhizophora mucronata_Transcriptome.</title>
        <authorList>
            <person name="Meera S.P."/>
            <person name="Sreeshan A."/>
            <person name="Augustine A."/>
        </authorList>
    </citation>
    <scope>NUCLEOTIDE SEQUENCE</scope>
    <source>
        <tissue evidence="2">Leaf</tissue>
    </source>
</reference>
<evidence type="ECO:0000313" key="2">
    <source>
        <dbReference type="EMBL" id="MBX70474.1"/>
    </source>
</evidence>
<feature type="compositionally biased region" description="Basic and acidic residues" evidence="1">
    <location>
        <begin position="25"/>
        <end position="36"/>
    </location>
</feature>
<sequence>MHRSLPTKRQNPQKPIVHRIRRQIKRQDYDGRAKNEIENPIEKQYKSRYSFHELLSDKKYGFGR</sequence>
<evidence type="ECO:0000256" key="1">
    <source>
        <dbReference type="SAM" id="MobiDB-lite"/>
    </source>
</evidence>
<dbReference type="AlphaFoldDB" id="A0A2P2QUD5"/>